<reference evidence="1" key="1">
    <citation type="submission" date="2019-02" db="EMBL/GenBank/DDBJ databases">
        <authorList>
            <person name="Gruber-Vodicka R. H."/>
            <person name="Seah K. B. B."/>
        </authorList>
    </citation>
    <scope>NUCLEOTIDE SEQUENCE</scope>
    <source>
        <strain evidence="1">BECK_BY1</strain>
    </source>
</reference>
<name>A0A450ZIQ1_9GAMM</name>
<dbReference type="EMBL" id="CAADFX010000018">
    <property type="protein sequence ID" value="VFK53654.1"/>
    <property type="molecule type" value="Genomic_DNA"/>
</dbReference>
<dbReference type="GO" id="GO:0016787">
    <property type="term" value="F:hydrolase activity"/>
    <property type="evidence" value="ECO:0007669"/>
    <property type="project" value="UniProtKB-KW"/>
</dbReference>
<dbReference type="SUPFAM" id="SSF53474">
    <property type="entry name" value="alpha/beta-Hydrolases"/>
    <property type="match status" value="1"/>
</dbReference>
<accession>A0A450ZIQ1</accession>
<dbReference type="InterPro" id="IPR029058">
    <property type="entry name" value="AB_hydrolase_fold"/>
</dbReference>
<protein>
    <submittedName>
        <fullName evidence="1">Alpha/beta hydrolase family protein</fullName>
    </submittedName>
</protein>
<sequence>MPHNIVYFSHGQESGPWGTKIQYLAEIARRQGFHVDSPDYSDIPDPEERVLKLVDLVRGDLVHGNVDKFVLVGSSAGGYVSAVASEALKKPNGLFLLAPAVFLRGFGTRNPQPQADHQWIVHGWNDEIVPAESVICFAKQHKIALHMLNGDHRLIDILPAVGALFNLFLRDVLGAAENMEIPSDTR</sequence>
<evidence type="ECO:0000313" key="1">
    <source>
        <dbReference type="EMBL" id="VFK53654.1"/>
    </source>
</evidence>
<organism evidence="1">
    <name type="scientific">Candidatus Kentrum sp. TUN</name>
    <dbReference type="NCBI Taxonomy" id="2126343"/>
    <lineage>
        <taxon>Bacteria</taxon>
        <taxon>Pseudomonadati</taxon>
        <taxon>Pseudomonadota</taxon>
        <taxon>Gammaproteobacteria</taxon>
        <taxon>Candidatus Kentrum</taxon>
    </lineage>
</organism>
<dbReference type="Gene3D" id="3.40.50.1820">
    <property type="entry name" value="alpha/beta hydrolase"/>
    <property type="match status" value="1"/>
</dbReference>
<keyword evidence="1" id="KW-0378">Hydrolase</keyword>
<proteinExistence type="predicted"/>
<dbReference type="AlphaFoldDB" id="A0A450ZIQ1"/>
<gene>
    <name evidence="1" type="ORF">BECKTUN1418D_GA0071000_101829</name>
</gene>